<evidence type="ECO:0000313" key="3">
    <source>
        <dbReference type="EMBL" id="MFD2028953.1"/>
    </source>
</evidence>
<dbReference type="EMBL" id="JBHUHF010000001">
    <property type="protein sequence ID" value="MFD2028953.1"/>
    <property type="molecule type" value="Genomic_DNA"/>
</dbReference>
<evidence type="ECO:0000256" key="2">
    <source>
        <dbReference type="SAM" id="SignalP"/>
    </source>
</evidence>
<evidence type="ECO:0000256" key="1">
    <source>
        <dbReference type="SAM" id="MobiDB-lite"/>
    </source>
</evidence>
<feature type="region of interest" description="Disordered" evidence="1">
    <location>
        <begin position="26"/>
        <end position="73"/>
    </location>
</feature>
<gene>
    <name evidence="3" type="ORF">ACFSL2_25965</name>
</gene>
<protein>
    <recommendedName>
        <fullName evidence="5">LytR cell envelope-related transcriptional attenuator</fullName>
    </recommendedName>
</protein>
<name>A0ABW4VG09_9MICO</name>
<feature type="region of interest" description="Disordered" evidence="1">
    <location>
        <begin position="90"/>
        <end position="109"/>
    </location>
</feature>
<comment type="caution">
    <text evidence="3">The sequence shown here is derived from an EMBL/GenBank/DDBJ whole genome shotgun (WGS) entry which is preliminary data.</text>
</comment>
<proteinExistence type="predicted"/>
<dbReference type="RefSeq" id="WP_377200610.1">
    <property type="nucleotide sequence ID" value="NZ_JBHUHF010000001.1"/>
</dbReference>
<feature type="chain" id="PRO_5046991221" description="LytR cell envelope-related transcriptional attenuator" evidence="2">
    <location>
        <begin position="29"/>
        <end position="192"/>
    </location>
</feature>
<organism evidence="3 4">
    <name type="scientific">Promicromonospora aerolata</name>
    <dbReference type="NCBI Taxonomy" id="195749"/>
    <lineage>
        <taxon>Bacteria</taxon>
        <taxon>Bacillati</taxon>
        <taxon>Actinomycetota</taxon>
        <taxon>Actinomycetes</taxon>
        <taxon>Micrococcales</taxon>
        <taxon>Promicromonosporaceae</taxon>
        <taxon>Promicromonospora</taxon>
    </lineage>
</organism>
<keyword evidence="4" id="KW-1185">Reference proteome</keyword>
<keyword evidence="2" id="KW-0732">Signal</keyword>
<evidence type="ECO:0000313" key="4">
    <source>
        <dbReference type="Proteomes" id="UP001597338"/>
    </source>
</evidence>
<evidence type="ECO:0008006" key="5">
    <source>
        <dbReference type="Google" id="ProtNLM"/>
    </source>
</evidence>
<reference evidence="4" key="1">
    <citation type="journal article" date="2019" name="Int. J. Syst. Evol. Microbiol.">
        <title>The Global Catalogue of Microorganisms (GCM) 10K type strain sequencing project: providing services to taxonomists for standard genome sequencing and annotation.</title>
        <authorList>
            <consortium name="The Broad Institute Genomics Platform"/>
            <consortium name="The Broad Institute Genome Sequencing Center for Infectious Disease"/>
            <person name="Wu L."/>
            <person name="Ma J."/>
        </authorList>
    </citation>
    <scope>NUCLEOTIDE SEQUENCE [LARGE SCALE GENOMIC DNA]</scope>
    <source>
        <strain evidence="4">CCM 7043</strain>
    </source>
</reference>
<sequence length="192" mass="19394">MPHLATTRRTAALAAAVGLALATGGCGAGSEPPASAATATGTAEPRSAVSGGPAELPTFDPSSAVGTYAEEFPPDLFPMPEDALLLASSARAAPAPKRSKGSKATSPPMTQVTLNLASSRPTKKVVAQVEKILVGQGFEQIEAPESSGLTAQTAFVRVSEAKSGEVQESLIVGVLDDGERRLATISGTVRTP</sequence>
<feature type="compositionally biased region" description="Low complexity" evidence="1">
    <location>
        <begin position="26"/>
        <end position="45"/>
    </location>
</feature>
<accession>A0ABW4VG09</accession>
<dbReference type="Proteomes" id="UP001597338">
    <property type="component" value="Unassembled WGS sequence"/>
</dbReference>
<feature type="signal peptide" evidence="2">
    <location>
        <begin position="1"/>
        <end position="28"/>
    </location>
</feature>